<reference evidence="2 3" key="1">
    <citation type="submission" date="2019-12" db="EMBL/GenBank/DDBJ databases">
        <title>A genome sequence resource for the geographically widespread anthracnose pathogen Colletotrichum asianum.</title>
        <authorList>
            <person name="Meng Y."/>
        </authorList>
    </citation>
    <scope>NUCLEOTIDE SEQUENCE [LARGE SCALE GENOMIC DNA]</scope>
    <source>
        <strain evidence="2 3">ICMP 18580</strain>
    </source>
</reference>
<protein>
    <submittedName>
        <fullName evidence="2">Uncharacterized protein</fullName>
    </submittedName>
</protein>
<feature type="non-terminal residue" evidence="2">
    <location>
        <position position="1"/>
    </location>
</feature>
<evidence type="ECO:0000256" key="1">
    <source>
        <dbReference type="SAM" id="MobiDB-lite"/>
    </source>
</evidence>
<dbReference type="EMBL" id="WOWK01000001">
    <property type="protein sequence ID" value="KAF0332172.1"/>
    <property type="molecule type" value="Genomic_DNA"/>
</dbReference>
<sequence>WARNRGTRTVRARHLHRRTGTLIHNSQVSRRGHGRTSPLWKAPPAQPHAARPDGPPTCDSAISCGLPRRRPGRQWILPGVGLAK</sequence>
<evidence type="ECO:0000313" key="2">
    <source>
        <dbReference type="EMBL" id="KAF0332172.1"/>
    </source>
</evidence>
<evidence type="ECO:0000313" key="3">
    <source>
        <dbReference type="Proteomes" id="UP000434172"/>
    </source>
</evidence>
<name>A0A8H3WTS5_9PEZI</name>
<keyword evidence="3" id="KW-1185">Reference proteome</keyword>
<feature type="region of interest" description="Disordered" evidence="1">
    <location>
        <begin position="18"/>
        <end position="57"/>
    </location>
</feature>
<dbReference type="AlphaFoldDB" id="A0A8H3WTS5"/>
<dbReference type="Proteomes" id="UP000434172">
    <property type="component" value="Unassembled WGS sequence"/>
</dbReference>
<gene>
    <name evidence="2" type="ORF">GQ607_000188</name>
</gene>
<accession>A0A8H3WTS5</accession>
<proteinExistence type="predicted"/>
<organism evidence="2 3">
    <name type="scientific">Colletotrichum asianum</name>
    <dbReference type="NCBI Taxonomy" id="702518"/>
    <lineage>
        <taxon>Eukaryota</taxon>
        <taxon>Fungi</taxon>
        <taxon>Dikarya</taxon>
        <taxon>Ascomycota</taxon>
        <taxon>Pezizomycotina</taxon>
        <taxon>Sordariomycetes</taxon>
        <taxon>Hypocreomycetidae</taxon>
        <taxon>Glomerellales</taxon>
        <taxon>Glomerellaceae</taxon>
        <taxon>Colletotrichum</taxon>
        <taxon>Colletotrichum gloeosporioides species complex</taxon>
    </lineage>
</organism>
<comment type="caution">
    <text evidence="2">The sequence shown here is derived from an EMBL/GenBank/DDBJ whole genome shotgun (WGS) entry which is preliminary data.</text>
</comment>